<dbReference type="OMA" id="MARIITQ"/>
<dbReference type="VEuPathDB" id="FungiDB:MYCTH_2128843"/>
<evidence type="ECO:0000313" key="3">
    <source>
        <dbReference type="EMBL" id="AEO59760.1"/>
    </source>
</evidence>
<feature type="region of interest" description="Disordered" evidence="2">
    <location>
        <begin position="371"/>
        <end position="397"/>
    </location>
</feature>
<keyword evidence="1" id="KW-0175">Coiled coil</keyword>
<feature type="compositionally biased region" description="Basic and acidic residues" evidence="2">
    <location>
        <begin position="371"/>
        <end position="389"/>
    </location>
</feature>
<dbReference type="OrthoDB" id="341259at2759"/>
<dbReference type="InterPro" id="IPR050829">
    <property type="entry name" value="CorA_MIT"/>
</dbReference>
<dbReference type="AlphaFoldDB" id="G2QJK3"/>
<dbReference type="GeneID" id="11507033"/>
<evidence type="ECO:0000256" key="1">
    <source>
        <dbReference type="SAM" id="Coils"/>
    </source>
</evidence>
<dbReference type="eggNOG" id="KOG4177">
    <property type="taxonomic scope" value="Eukaryota"/>
</dbReference>
<accession>G2QJK3</accession>
<dbReference type="PANTHER" id="PTHR47685">
    <property type="entry name" value="MAGNESIUM TRANSPORT PROTEIN CORA"/>
    <property type="match status" value="1"/>
</dbReference>
<sequence length="451" mass="51526">MVLFMPYLHWETDRGRARSAKIVKGARKYNLSSIRDVVDRAKNRLARTETHVTVAPSWESQPQPSTPGQHIDRRRALGHALRCASALLEAMNSHVEEQLTMRYLHAEPPLHPRRTLDQAYYGVLRSTGARDRDQAVYRGTTTQPHQCVGPEACPQCKEDIRKTPRILMVDQLWLWCLDEKTIITSFPRRWGRNRPDSSAIYKSLGTRLRHARRGESSSAYDLALMIIDETSRVFFDRTKTDTDQPNLVELFNAAIRDLTYKQTAAFNQLLIYTHLASRDYRRQRYLSSDGPTQNHLLNINPEGELLKEVKDTQDELHIMIRIKEQHQAVVESFVKHIRRAVTPLVRAHRPFAAQTSPGWDAALGAASLERSGLHHSQDPDLGGIREEQQRQSAQRTLNKTDVLLEDIDERIGELRALQQNAQNTSSALKDLLTLKQHQAGVIEAREAVKQA</sequence>
<dbReference type="InParanoid" id="G2QJK3"/>
<gene>
    <name evidence="3" type="ORF">MYCTH_2128843</name>
</gene>
<name>G2QJK3_THET4</name>
<protein>
    <submittedName>
        <fullName evidence="3">Uncharacterized protein</fullName>
    </submittedName>
</protein>
<dbReference type="RefSeq" id="XP_003665005.1">
    <property type="nucleotide sequence ID" value="XM_003664957.1"/>
</dbReference>
<proteinExistence type="predicted"/>
<keyword evidence="4" id="KW-1185">Reference proteome</keyword>
<dbReference type="Proteomes" id="UP000007322">
    <property type="component" value="Chromosome 5"/>
</dbReference>
<reference evidence="3 4" key="1">
    <citation type="journal article" date="2011" name="Nat. Biotechnol.">
        <title>Comparative genomic analysis of the thermophilic biomass-degrading fungi Myceliophthora thermophila and Thielavia terrestris.</title>
        <authorList>
            <person name="Berka R.M."/>
            <person name="Grigoriev I.V."/>
            <person name="Otillar R."/>
            <person name="Salamov A."/>
            <person name="Grimwood J."/>
            <person name="Reid I."/>
            <person name="Ishmael N."/>
            <person name="John T."/>
            <person name="Darmond C."/>
            <person name="Moisan M.-C."/>
            <person name="Henrissat B."/>
            <person name="Coutinho P.M."/>
            <person name="Lombard V."/>
            <person name="Natvig D.O."/>
            <person name="Lindquist E."/>
            <person name="Schmutz J."/>
            <person name="Lucas S."/>
            <person name="Harris P."/>
            <person name="Powlowski J."/>
            <person name="Bellemare A."/>
            <person name="Taylor D."/>
            <person name="Butler G."/>
            <person name="de Vries R.P."/>
            <person name="Allijn I.E."/>
            <person name="van den Brink J."/>
            <person name="Ushinsky S."/>
            <person name="Storms R."/>
            <person name="Powell A.J."/>
            <person name="Paulsen I.T."/>
            <person name="Elbourne L.D.H."/>
            <person name="Baker S.E."/>
            <person name="Magnuson J."/>
            <person name="LaBoissiere S."/>
            <person name="Clutterbuck A.J."/>
            <person name="Martinez D."/>
            <person name="Wogulis M."/>
            <person name="de Leon A.L."/>
            <person name="Rey M.W."/>
            <person name="Tsang A."/>
        </authorList>
    </citation>
    <scope>NUCLEOTIDE SEQUENCE [LARGE SCALE GENOMIC DNA]</scope>
    <source>
        <strain evidence="4">ATCC 42464 / BCRC 31852 / DSM 1799</strain>
    </source>
</reference>
<dbReference type="PANTHER" id="PTHR47685:SF1">
    <property type="entry name" value="MAGNESIUM TRANSPORT PROTEIN CORA"/>
    <property type="match status" value="1"/>
</dbReference>
<dbReference type="KEGG" id="mtm:MYCTH_2128843"/>
<organism evidence="3 4">
    <name type="scientific">Thermothelomyces thermophilus (strain ATCC 42464 / BCRC 31852 / DSM 1799)</name>
    <name type="common">Sporotrichum thermophile</name>
    <dbReference type="NCBI Taxonomy" id="573729"/>
    <lineage>
        <taxon>Eukaryota</taxon>
        <taxon>Fungi</taxon>
        <taxon>Dikarya</taxon>
        <taxon>Ascomycota</taxon>
        <taxon>Pezizomycotina</taxon>
        <taxon>Sordariomycetes</taxon>
        <taxon>Sordariomycetidae</taxon>
        <taxon>Sordariales</taxon>
        <taxon>Chaetomiaceae</taxon>
        <taxon>Thermothelomyces</taxon>
    </lineage>
</organism>
<dbReference type="EMBL" id="CP003006">
    <property type="protein sequence ID" value="AEO59760.1"/>
    <property type="molecule type" value="Genomic_DNA"/>
</dbReference>
<evidence type="ECO:0000256" key="2">
    <source>
        <dbReference type="SAM" id="MobiDB-lite"/>
    </source>
</evidence>
<dbReference type="HOGENOM" id="CLU_692650_0_0_1"/>
<evidence type="ECO:0000313" key="4">
    <source>
        <dbReference type="Proteomes" id="UP000007322"/>
    </source>
</evidence>
<feature type="coiled-coil region" evidence="1">
    <location>
        <begin position="404"/>
        <end position="434"/>
    </location>
</feature>